<dbReference type="AlphaFoldDB" id="A0A9P4VXG6"/>
<feature type="compositionally biased region" description="Basic and acidic residues" evidence="1">
    <location>
        <begin position="495"/>
        <end position="504"/>
    </location>
</feature>
<keyword evidence="4" id="KW-1185">Reference proteome</keyword>
<feature type="compositionally biased region" description="Polar residues" evidence="1">
    <location>
        <begin position="314"/>
        <end position="334"/>
    </location>
</feature>
<feature type="region of interest" description="Disordered" evidence="1">
    <location>
        <begin position="251"/>
        <end position="278"/>
    </location>
</feature>
<protein>
    <submittedName>
        <fullName evidence="3">Uncharacterized protein</fullName>
    </submittedName>
</protein>
<gene>
    <name evidence="3" type="ORF">M501DRAFT_985884</name>
</gene>
<evidence type="ECO:0000256" key="2">
    <source>
        <dbReference type="SAM" id="Phobius"/>
    </source>
</evidence>
<dbReference type="Proteomes" id="UP000799429">
    <property type="component" value="Unassembled WGS sequence"/>
</dbReference>
<keyword evidence="2" id="KW-0812">Transmembrane</keyword>
<feature type="compositionally biased region" description="Pro residues" evidence="1">
    <location>
        <begin position="399"/>
        <end position="412"/>
    </location>
</feature>
<feature type="compositionally biased region" description="Low complexity" evidence="1">
    <location>
        <begin position="265"/>
        <end position="276"/>
    </location>
</feature>
<evidence type="ECO:0000313" key="4">
    <source>
        <dbReference type="Proteomes" id="UP000799429"/>
    </source>
</evidence>
<dbReference type="EMBL" id="MU006089">
    <property type="protein sequence ID" value="KAF2843794.1"/>
    <property type="molecule type" value="Genomic_DNA"/>
</dbReference>
<accession>A0A9P4VXG6</accession>
<keyword evidence="2" id="KW-1133">Transmembrane helix</keyword>
<reference evidence="3" key="1">
    <citation type="journal article" date="2020" name="Stud. Mycol.">
        <title>101 Dothideomycetes genomes: a test case for predicting lifestyles and emergence of pathogens.</title>
        <authorList>
            <person name="Haridas S."/>
            <person name="Albert R."/>
            <person name="Binder M."/>
            <person name="Bloem J."/>
            <person name="Labutti K."/>
            <person name="Salamov A."/>
            <person name="Andreopoulos B."/>
            <person name="Baker S."/>
            <person name="Barry K."/>
            <person name="Bills G."/>
            <person name="Bluhm B."/>
            <person name="Cannon C."/>
            <person name="Castanera R."/>
            <person name="Culley D."/>
            <person name="Daum C."/>
            <person name="Ezra D."/>
            <person name="Gonzalez J."/>
            <person name="Henrissat B."/>
            <person name="Kuo A."/>
            <person name="Liang C."/>
            <person name="Lipzen A."/>
            <person name="Lutzoni F."/>
            <person name="Magnuson J."/>
            <person name="Mondo S."/>
            <person name="Nolan M."/>
            <person name="Ohm R."/>
            <person name="Pangilinan J."/>
            <person name="Park H.-J."/>
            <person name="Ramirez L."/>
            <person name="Alfaro M."/>
            <person name="Sun H."/>
            <person name="Tritt A."/>
            <person name="Yoshinaga Y."/>
            <person name="Zwiers L.-H."/>
            <person name="Turgeon B."/>
            <person name="Goodwin S."/>
            <person name="Spatafora J."/>
            <person name="Crous P."/>
            <person name="Grigoriev I."/>
        </authorList>
    </citation>
    <scope>NUCLEOTIDE SEQUENCE</scope>
    <source>
        <strain evidence="3">CBS 101060</strain>
    </source>
</reference>
<dbReference type="CDD" id="cd12087">
    <property type="entry name" value="TM_EGFR-like"/>
    <property type="match status" value="1"/>
</dbReference>
<evidence type="ECO:0000313" key="3">
    <source>
        <dbReference type="EMBL" id="KAF2843794.1"/>
    </source>
</evidence>
<evidence type="ECO:0000256" key="1">
    <source>
        <dbReference type="SAM" id="MobiDB-lite"/>
    </source>
</evidence>
<proteinExistence type="predicted"/>
<feature type="region of interest" description="Disordered" evidence="1">
    <location>
        <begin position="309"/>
        <end position="363"/>
    </location>
</feature>
<feature type="region of interest" description="Disordered" evidence="1">
    <location>
        <begin position="393"/>
        <end position="415"/>
    </location>
</feature>
<dbReference type="OrthoDB" id="3935400at2759"/>
<keyword evidence="2" id="KW-0472">Membrane</keyword>
<feature type="transmembrane region" description="Helical" evidence="2">
    <location>
        <begin position="282"/>
        <end position="304"/>
    </location>
</feature>
<organism evidence="3 4">
    <name type="scientific">Patellaria atrata CBS 101060</name>
    <dbReference type="NCBI Taxonomy" id="1346257"/>
    <lineage>
        <taxon>Eukaryota</taxon>
        <taxon>Fungi</taxon>
        <taxon>Dikarya</taxon>
        <taxon>Ascomycota</taxon>
        <taxon>Pezizomycotina</taxon>
        <taxon>Dothideomycetes</taxon>
        <taxon>Dothideomycetes incertae sedis</taxon>
        <taxon>Patellariales</taxon>
        <taxon>Patellariaceae</taxon>
        <taxon>Patellaria</taxon>
    </lineage>
</organism>
<name>A0A9P4VXG6_9PEZI</name>
<feature type="region of interest" description="Disordered" evidence="1">
    <location>
        <begin position="434"/>
        <end position="504"/>
    </location>
</feature>
<sequence>MCTYKVLPVPSGTIIMEVQSRVQAAVKLRTRQQPNRFLYQGKYLYEGVPQAYEKNKQLSRPLDLSPRRSSLYAAAFSRSSPEAGLAAQLVSELVILSLTASNHQRRTIHNCNTAMRVVKKKPEELFGKRDHEYPSDEYEYVVYYEDEYGGIWEYIEDPINPEYSYYTLIIEPPSYTDPFEIPSYTEIYDEDGGYYASVTPLPFDPKASEGLIHVRPVSTSTSDTSISFKQHSTFATSTSGAAVTRVVSRPATATGGEDTQLATVSSTSAPSSSSNGMSGGQIAGAVVGPLLFLALLVFGGVFLLRRRETKRTSRPQMAVSSSNSLLRTQSNMSEGLQPPLPSLTQYPSLPSSRRPAALTSVVSTTNPTYYTGVSTSDTPPRSQTNSEPVYALDAEHVDPPPPYIPPTSPAPPIYRGRSLRVQQPTNAQASQIQLLPEHREDDGRLVSPFADPRDDTRGPFADPRDDDDISVISGPDTPLRGENNDDMSIVSDMSYQRDEPAARR</sequence>
<feature type="compositionally biased region" description="Polar residues" evidence="1">
    <location>
        <begin position="342"/>
        <end position="351"/>
    </location>
</feature>
<comment type="caution">
    <text evidence="3">The sequence shown here is derived from an EMBL/GenBank/DDBJ whole genome shotgun (WGS) entry which is preliminary data.</text>
</comment>